<dbReference type="EMBL" id="OV696691">
    <property type="protein sequence ID" value="CAH1266996.1"/>
    <property type="molecule type" value="Genomic_DNA"/>
</dbReference>
<keyword evidence="3" id="KW-1185">Reference proteome</keyword>
<feature type="compositionally biased region" description="Basic and acidic residues" evidence="1">
    <location>
        <begin position="37"/>
        <end position="56"/>
    </location>
</feature>
<gene>
    <name evidence="2" type="primary">Hypp3650</name>
    <name evidence="2" type="ORF">BLAG_LOCUS20488</name>
</gene>
<proteinExistence type="predicted"/>
<accession>A0A8K0A2Z0</accession>
<dbReference type="Proteomes" id="UP000838412">
    <property type="component" value="Chromosome 6"/>
</dbReference>
<organism evidence="2 3">
    <name type="scientific">Branchiostoma lanceolatum</name>
    <name type="common">Common lancelet</name>
    <name type="synonym">Amphioxus lanceolatum</name>
    <dbReference type="NCBI Taxonomy" id="7740"/>
    <lineage>
        <taxon>Eukaryota</taxon>
        <taxon>Metazoa</taxon>
        <taxon>Chordata</taxon>
        <taxon>Cephalochordata</taxon>
        <taxon>Leptocardii</taxon>
        <taxon>Amphioxiformes</taxon>
        <taxon>Branchiostomatidae</taxon>
        <taxon>Branchiostoma</taxon>
    </lineage>
</organism>
<evidence type="ECO:0000313" key="3">
    <source>
        <dbReference type="Proteomes" id="UP000838412"/>
    </source>
</evidence>
<evidence type="ECO:0000313" key="2">
    <source>
        <dbReference type="EMBL" id="CAH1266996.1"/>
    </source>
</evidence>
<evidence type="ECO:0000256" key="1">
    <source>
        <dbReference type="SAM" id="MobiDB-lite"/>
    </source>
</evidence>
<dbReference type="OrthoDB" id="370281at2759"/>
<feature type="region of interest" description="Disordered" evidence="1">
    <location>
        <begin position="34"/>
        <end position="131"/>
    </location>
</feature>
<protein>
    <submittedName>
        <fullName evidence="2">Hypp3650 protein</fullName>
    </submittedName>
</protein>
<sequence length="131" mass="14854">MRRVWESNMDSKLKRRLFVSTVECVTVVWLGDLDSDGTGREVTRRDVHPDAPKSAECHLGGPYDKLRTLRRSSQTLPEDKAPKDGTGWTLRPAYRADSQPAYPLGANRGKEEKGQETHNPHRQPKKGCWAQ</sequence>
<name>A0A8K0A2Z0_BRALA</name>
<dbReference type="AlphaFoldDB" id="A0A8K0A2Z0"/>
<reference evidence="2" key="1">
    <citation type="submission" date="2022-01" db="EMBL/GenBank/DDBJ databases">
        <authorList>
            <person name="Braso-Vives M."/>
        </authorList>
    </citation>
    <scope>NUCLEOTIDE SEQUENCE</scope>
</reference>
<feature type="compositionally biased region" description="Basic and acidic residues" evidence="1">
    <location>
        <begin position="108"/>
        <end position="119"/>
    </location>
</feature>